<evidence type="ECO:0000259" key="1">
    <source>
        <dbReference type="Pfam" id="PF00248"/>
    </source>
</evidence>
<evidence type="ECO:0000313" key="3">
    <source>
        <dbReference type="Proteomes" id="UP001526201"/>
    </source>
</evidence>
<dbReference type="CDD" id="cd19091">
    <property type="entry name" value="AKR_PsAKR"/>
    <property type="match status" value="1"/>
</dbReference>
<comment type="caution">
    <text evidence="2">The sequence shown here is derived from an EMBL/GenBank/DDBJ whole genome shotgun (WGS) entry which is preliminary data.</text>
</comment>
<dbReference type="Proteomes" id="UP001526201">
    <property type="component" value="Unassembled WGS sequence"/>
</dbReference>
<keyword evidence="3" id="KW-1185">Reference proteome</keyword>
<dbReference type="InterPro" id="IPR023210">
    <property type="entry name" value="NADP_OxRdtase_dom"/>
</dbReference>
<dbReference type="PROSITE" id="PS00062">
    <property type="entry name" value="ALDOKETO_REDUCTASE_2"/>
    <property type="match status" value="1"/>
</dbReference>
<sequence>MKYRQLGASGLRVSTLALGTMGFGATGWATVVGNIDIDDARRQIGMARDAGVNLVDTADMYSSGASEEVLGHALGDARKDMLIATKVRLPMGEGPNDAGLSRYHVIRSVEASLRRLRTDHIDLYQAHGWDGHTPLEETLGAFDDLVRSGKVRYIGVSNYTGWQLMKACRLAGERRLAPIVSQQIYYSVHDRDAEVDLLPAACDQGVGTLIWSPLAGGLLTGKYRRDHETPAGSRFLGDWDQPPVKDQERFYDIIEVLVEVAQRHDRPPAQIALAYAIAKPAVTSLIVGARSTQQLEQTLAATDVQLSADDLAALDAVSAYHLPYPHWHQAMHNTDRLSPADLTLLESHFGG</sequence>
<dbReference type="InterPro" id="IPR050523">
    <property type="entry name" value="AKR_Detox_Biosynth"/>
</dbReference>
<dbReference type="SUPFAM" id="SSF51430">
    <property type="entry name" value="NAD(P)-linked oxidoreductase"/>
    <property type="match status" value="1"/>
</dbReference>
<dbReference type="Gene3D" id="3.20.20.100">
    <property type="entry name" value="NADP-dependent oxidoreductase domain"/>
    <property type="match status" value="1"/>
</dbReference>
<organism evidence="2 3">
    <name type="scientific">Mycolicibacterium komossense</name>
    <dbReference type="NCBI Taxonomy" id="1779"/>
    <lineage>
        <taxon>Bacteria</taxon>
        <taxon>Bacillati</taxon>
        <taxon>Actinomycetota</taxon>
        <taxon>Actinomycetes</taxon>
        <taxon>Mycobacteriales</taxon>
        <taxon>Mycobacteriaceae</taxon>
        <taxon>Mycolicibacterium</taxon>
    </lineage>
</organism>
<dbReference type="PANTHER" id="PTHR43364">
    <property type="entry name" value="NADH-SPECIFIC METHYLGLYOXAL REDUCTASE-RELATED"/>
    <property type="match status" value="1"/>
</dbReference>
<dbReference type="RefSeq" id="WP_264065497.1">
    <property type="nucleotide sequence ID" value="NZ_JACKTY010000010.1"/>
</dbReference>
<evidence type="ECO:0000313" key="2">
    <source>
        <dbReference type="EMBL" id="MCV7224746.1"/>
    </source>
</evidence>
<dbReference type="InterPro" id="IPR020471">
    <property type="entry name" value="AKR"/>
</dbReference>
<dbReference type="PRINTS" id="PR00069">
    <property type="entry name" value="ALDKETRDTASE"/>
</dbReference>
<protein>
    <submittedName>
        <fullName evidence="2">Aldo/keto reductase</fullName>
    </submittedName>
</protein>
<gene>
    <name evidence="2" type="ORF">H7J73_01640</name>
</gene>
<feature type="domain" description="NADP-dependent oxidoreductase" evidence="1">
    <location>
        <begin position="16"/>
        <end position="318"/>
    </location>
</feature>
<dbReference type="Pfam" id="PF00248">
    <property type="entry name" value="Aldo_ket_red"/>
    <property type="match status" value="1"/>
</dbReference>
<reference evidence="2 3" key="1">
    <citation type="journal article" date="2022" name="BMC Genomics">
        <title>Comparative genome analysis of mycobacteria focusing on tRNA and non-coding RNA.</title>
        <authorList>
            <person name="Behra P.R.K."/>
            <person name="Pettersson B.M.F."/>
            <person name="Ramesh M."/>
            <person name="Das S."/>
            <person name="Dasgupta S."/>
            <person name="Kirsebom L.A."/>
        </authorList>
    </citation>
    <scope>NUCLEOTIDE SEQUENCE [LARGE SCALE GENOMIC DNA]</scope>
    <source>
        <strain evidence="2 3">DSM 44078</strain>
    </source>
</reference>
<dbReference type="EMBL" id="JACKTY010000010">
    <property type="protein sequence ID" value="MCV7224746.1"/>
    <property type="molecule type" value="Genomic_DNA"/>
</dbReference>
<accession>A0ABT3C6A6</accession>
<proteinExistence type="predicted"/>
<dbReference type="InterPro" id="IPR036812">
    <property type="entry name" value="NAD(P)_OxRdtase_dom_sf"/>
</dbReference>
<dbReference type="InterPro" id="IPR018170">
    <property type="entry name" value="Aldo/ket_reductase_CS"/>
</dbReference>
<dbReference type="PANTHER" id="PTHR43364:SF18">
    <property type="entry name" value="OXIDOREDUCTASE"/>
    <property type="match status" value="1"/>
</dbReference>
<name>A0ABT3C6A6_9MYCO</name>